<dbReference type="OrthoDB" id="37537at2759"/>
<evidence type="ECO:0000259" key="2">
    <source>
        <dbReference type="Pfam" id="PF00248"/>
    </source>
</evidence>
<dbReference type="CDD" id="cd19077">
    <property type="entry name" value="AKR_AKR8A1-2"/>
    <property type="match status" value="1"/>
</dbReference>
<dbReference type="AlphaFoldDB" id="A0A2S5B6Z2"/>
<accession>A0A2S5B6Z2</accession>
<gene>
    <name evidence="3" type="ORF">BMF94_4327</name>
</gene>
<dbReference type="PANTHER" id="PTHR43625:SF78">
    <property type="entry name" value="PYRIDOXAL REDUCTASE-RELATED"/>
    <property type="match status" value="1"/>
</dbReference>
<name>A0A2S5B6Z2_9BASI</name>
<dbReference type="Proteomes" id="UP000237144">
    <property type="component" value="Unassembled WGS sequence"/>
</dbReference>
<proteinExistence type="predicted"/>
<dbReference type="Gene3D" id="3.20.20.100">
    <property type="entry name" value="NADP-dependent oxidoreductase domain"/>
    <property type="match status" value="1"/>
</dbReference>
<dbReference type="InterPro" id="IPR023210">
    <property type="entry name" value="NADP_OxRdtase_dom"/>
</dbReference>
<comment type="caution">
    <text evidence="3">The sequence shown here is derived from an EMBL/GenBank/DDBJ whole genome shotgun (WGS) entry which is preliminary data.</text>
</comment>
<evidence type="ECO:0000313" key="3">
    <source>
        <dbReference type="EMBL" id="POY72501.1"/>
    </source>
</evidence>
<organism evidence="3 4">
    <name type="scientific">Rhodotorula taiwanensis</name>
    <dbReference type="NCBI Taxonomy" id="741276"/>
    <lineage>
        <taxon>Eukaryota</taxon>
        <taxon>Fungi</taxon>
        <taxon>Dikarya</taxon>
        <taxon>Basidiomycota</taxon>
        <taxon>Pucciniomycotina</taxon>
        <taxon>Microbotryomycetes</taxon>
        <taxon>Sporidiobolales</taxon>
        <taxon>Sporidiobolaceae</taxon>
        <taxon>Rhodotorula</taxon>
    </lineage>
</organism>
<dbReference type="EMBL" id="PJQD01000048">
    <property type="protein sequence ID" value="POY72501.1"/>
    <property type="molecule type" value="Genomic_DNA"/>
</dbReference>
<dbReference type="PANTHER" id="PTHR43625">
    <property type="entry name" value="AFLATOXIN B1 ALDEHYDE REDUCTASE"/>
    <property type="match status" value="1"/>
</dbReference>
<sequence>MSLPTVQFAGQSVGKIATGLMRLTWAPKQTPDEQAFELMRVAIKEGATFFNSGVFYGNPPDSTSNLQLISRFCEAHPDLKDKFVLSVKGGITAEFAPNGTIEFLREEVEKINRILKHRKMDMYEVARLDTKTGIETVMKNLLTLRDEGHFKYISLSEVAAATIRKAASVGPVSCVEVEYSPFTTDIERNGVLDACKELNIPIAAYSPLGAGFLGNSWKSKEDIPEGDHRRHFDKFSDEHFEHNMQLVKQLEEIAKKRDVTAAQLTIAWVGQQWEGVLPLPGTTNPDRAKQNIAAGKIRLSDDELKQIRAVIDNFDVKGVRYAKGRMSENLFA</sequence>
<dbReference type="GO" id="GO:0005737">
    <property type="term" value="C:cytoplasm"/>
    <property type="evidence" value="ECO:0007669"/>
    <property type="project" value="TreeGrafter"/>
</dbReference>
<keyword evidence="1" id="KW-0560">Oxidoreductase</keyword>
<dbReference type="SUPFAM" id="SSF51430">
    <property type="entry name" value="NAD(P)-linked oxidoreductase"/>
    <property type="match status" value="1"/>
</dbReference>
<dbReference type="GO" id="GO:0016491">
    <property type="term" value="F:oxidoreductase activity"/>
    <property type="evidence" value="ECO:0007669"/>
    <property type="project" value="UniProtKB-KW"/>
</dbReference>
<evidence type="ECO:0000313" key="4">
    <source>
        <dbReference type="Proteomes" id="UP000237144"/>
    </source>
</evidence>
<dbReference type="Pfam" id="PF00248">
    <property type="entry name" value="Aldo_ket_red"/>
    <property type="match status" value="1"/>
</dbReference>
<dbReference type="STRING" id="741276.A0A2S5B6Z2"/>
<evidence type="ECO:0000256" key="1">
    <source>
        <dbReference type="ARBA" id="ARBA00023002"/>
    </source>
</evidence>
<reference evidence="3 4" key="1">
    <citation type="journal article" date="2018" name="Front. Microbiol.">
        <title>Prospects for Fungal Bioremediation of Acidic Radioactive Waste Sites: Characterization and Genome Sequence of Rhodotorula taiwanensis MD1149.</title>
        <authorList>
            <person name="Tkavc R."/>
            <person name="Matrosova V.Y."/>
            <person name="Grichenko O.E."/>
            <person name="Gostincar C."/>
            <person name="Volpe R.P."/>
            <person name="Klimenkova P."/>
            <person name="Gaidamakova E.K."/>
            <person name="Zhou C.E."/>
            <person name="Stewart B.J."/>
            <person name="Lyman M.G."/>
            <person name="Malfatti S.A."/>
            <person name="Rubinfeld B."/>
            <person name="Courtot M."/>
            <person name="Singh J."/>
            <person name="Dalgard C.L."/>
            <person name="Hamilton T."/>
            <person name="Frey K.G."/>
            <person name="Gunde-Cimerman N."/>
            <person name="Dugan L."/>
            <person name="Daly M.J."/>
        </authorList>
    </citation>
    <scope>NUCLEOTIDE SEQUENCE [LARGE SCALE GENOMIC DNA]</scope>
    <source>
        <strain evidence="3 4">MD1149</strain>
    </source>
</reference>
<feature type="domain" description="NADP-dependent oxidoreductase" evidence="2">
    <location>
        <begin position="15"/>
        <end position="311"/>
    </location>
</feature>
<dbReference type="InterPro" id="IPR050791">
    <property type="entry name" value="Aldo-Keto_reductase"/>
</dbReference>
<dbReference type="InterPro" id="IPR036812">
    <property type="entry name" value="NAD(P)_OxRdtase_dom_sf"/>
</dbReference>
<keyword evidence="4" id="KW-1185">Reference proteome</keyword>
<protein>
    <recommendedName>
        <fullName evidence="2">NADP-dependent oxidoreductase domain-containing protein</fullName>
    </recommendedName>
</protein>